<dbReference type="InterPro" id="IPR012944">
    <property type="entry name" value="SusD_RagB_dom"/>
</dbReference>
<dbReference type="RefSeq" id="WP_244895769.1">
    <property type="nucleotide sequence ID" value="NZ_FQZN01000029.1"/>
</dbReference>
<dbReference type="Pfam" id="PF07980">
    <property type="entry name" value="SusD_RagB"/>
    <property type="match status" value="1"/>
</dbReference>
<sequence>MKKVSIILSGLKKTLFATAVSCFLLSVTSCQDWLDMPSYTDPDSETVFQDEDMAELFILGCYRGLIHQEMYYHLGMGETVMHSSEDGSTNNSKYRICNYSYDPMVPATVTTIFKEGYRIIESTNLAISKLKKMSETTKRNALLGEALSIRAFCYLNLIRIYGDVPAVWTPMEELDPNDENTFYPKRSSRDEIYDQIIADLQQAKDWVPWFKESGYATAERLSKQGVYALLARTALYAGGYSLRWNLQTNDPASLKLARRDDEARVRELYQIANDACKAIIDKNENSLIQAQSGMSGFQYLWYNFCQRNFTATDAEMIWDLAQYGPNTNSNFGVLAQPGSRGGTYGSRKAMQFMLPTYYLSFDENDTRRDVTCTSYSIYFLNKGAAGDTFVDVGTTYSCIMHGKFRIPWCVEPQEAAKRNLNIPVMRYADVLLMYAETQNYLNNGPTQAAKDALKQVRDRAGVGELSMPSDQQAFEDALLQERKWEFAGEFMLRTDMIRMNRLSEQLEEAKKDMKELSKREGKYANMPVYRLYKFQVDGQQYGDKFLALDYIDLTDEAEIAVIKEIPTEQGKYSEYQAKLAEIVRAHGIVVEDGDKWYPTNMFEAYTSTFNGNARKAVGFTGGFNALQIGAIIYKNPTGYAENGGKFPNWIEASDGSDGLYYGFQKNCCELLPFAAKDPGHPMVDNPNLTQHPAYAK</sequence>
<dbReference type="Proteomes" id="UP000184192">
    <property type="component" value="Unassembled WGS sequence"/>
</dbReference>
<evidence type="ECO:0000256" key="7">
    <source>
        <dbReference type="SAM" id="SignalP"/>
    </source>
</evidence>
<evidence type="ECO:0000313" key="10">
    <source>
        <dbReference type="EMBL" id="SHJ45758.1"/>
    </source>
</evidence>
<feature type="chain" id="PRO_5013382410" evidence="7">
    <location>
        <begin position="20"/>
        <end position="696"/>
    </location>
</feature>
<evidence type="ECO:0000256" key="1">
    <source>
        <dbReference type="ARBA" id="ARBA00004442"/>
    </source>
</evidence>
<keyword evidence="11" id="KW-1185">Reference proteome</keyword>
<comment type="similarity">
    <text evidence="2">Belongs to the SusD family.</text>
</comment>
<keyword evidence="6" id="KW-0175">Coiled coil</keyword>
<feature type="signal peptide" evidence="7">
    <location>
        <begin position="1"/>
        <end position="19"/>
    </location>
</feature>
<keyword evidence="3 7" id="KW-0732">Signal</keyword>
<dbReference type="PROSITE" id="PS51257">
    <property type="entry name" value="PROKAR_LIPOPROTEIN"/>
    <property type="match status" value="1"/>
</dbReference>
<comment type="subcellular location">
    <subcellularLocation>
        <location evidence="1">Cell outer membrane</location>
    </subcellularLocation>
</comment>
<feature type="domain" description="SusD-like N-terminal" evidence="9">
    <location>
        <begin position="32"/>
        <end position="235"/>
    </location>
</feature>
<evidence type="ECO:0000259" key="9">
    <source>
        <dbReference type="Pfam" id="PF14322"/>
    </source>
</evidence>
<evidence type="ECO:0000256" key="2">
    <source>
        <dbReference type="ARBA" id="ARBA00006275"/>
    </source>
</evidence>
<feature type="coiled-coil region" evidence="6">
    <location>
        <begin position="492"/>
        <end position="526"/>
    </location>
</feature>
<evidence type="ECO:0000313" key="11">
    <source>
        <dbReference type="Proteomes" id="UP000184192"/>
    </source>
</evidence>
<dbReference type="eggNOG" id="COG3637">
    <property type="taxonomic scope" value="Bacteria"/>
</dbReference>
<dbReference type="Gene3D" id="1.25.40.390">
    <property type="match status" value="1"/>
</dbReference>
<evidence type="ECO:0000256" key="5">
    <source>
        <dbReference type="ARBA" id="ARBA00023237"/>
    </source>
</evidence>
<dbReference type="GeneID" id="92713918"/>
<evidence type="ECO:0000256" key="4">
    <source>
        <dbReference type="ARBA" id="ARBA00023136"/>
    </source>
</evidence>
<name>A0A1M6JGA6_9BACE</name>
<keyword evidence="4" id="KW-0472">Membrane</keyword>
<protein>
    <submittedName>
        <fullName evidence="10">Starch-binding associating with outer membrane</fullName>
    </submittedName>
</protein>
<keyword evidence="5" id="KW-0998">Cell outer membrane</keyword>
<feature type="domain" description="RagB/SusD" evidence="8">
    <location>
        <begin position="347"/>
        <end position="523"/>
    </location>
</feature>
<dbReference type="GO" id="GO:0009279">
    <property type="term" value="C:cell outer membrane"/>
    <property type="evidence" value="ECO:0007669"/>
    <property type="project" value="UniProtKB-SubCell"/>
</dbReference>
<evidence type="ECO:0000256" key="6">
    <source>
        <dbReference type="SAM" id="Coils"/>
    </source>
</evidence>
<proteinExistence type="inferred from homology"/>
<dbReference type="EMBL" id="FQZN01000029">
    <property type="protein sequence ID" value="SHJ45758.1"/>
    <property type="molecule type" value="Genomic_DNA"/>
</dbReference>
<gene>
    <name evidence="10" type="ORF">SAMN05444350_12923</name>
</gene>
<evidence type="ECO:0000256" key="3">
    <source>
        <dbReference type="ARBA" id="ARBA00022729"/>
    </source>
</evidence>
<accession>A0A1M6JGA6</accession>
<dbReference type="Pfam" id="PF14322">
    <property type="entry name" value="SusD-like_3"/>
    <property type="match status" value="1"/>
</dbReference>
<dbReference type="InterPro" id="IPR011990">
    <property type="entry name" value="TPR-like_helical_dom_sf"/>
</dbReference>
<dbReference type="InterPro" id="IPR033985">
    <property type="entry name" value="SusD-like_N"/>
</dbReference>
<dbReference type="AlphaFoldDB" id="A0A1M6JGA6"/>
<organism evidence="10 11">
    <name type="scientific">Bacteroides stercorirosoris</name>
    <dbReference type="NCBI Taxonomy" id="871324"/>
    <lineage>
        <taxon>Bacteria</taxon>
        <taxon>Pseudomonadati</taxon>
        <taxon>Bacteroidota</taxon>
        <taxon>Bacteroidia</taxon>
        <taxon>Bacteroidales</taxon>
        <taxon>Bacteroidaceae</taxon>
        <taxon>Bacteroides</taxon>
    </lineage>
</organism>
<reference evidence="11" key="1">
    <citation type="submission" date="2016-11" db="EMBL/GenBank/DDBJ databases">
        <authorList>
            <person name="Varghese N."/>
            <person name="Submissions S."/>
        </authorList>
    </citation>
    <scope>NUCLEOTIDE SEQUENCE [LARGE SCALE GENOMIC DNA]</scope>
    <source>
        <strain evidence="11">DSM 26884</strain>
    </source>
</reference>
<evidence type="ECO:0000259" key="8">
    <source>
        <dbReference type="Pfam" id="PF07980"/>
    </source>
</evidence>
<dbReference type="SUPFAM" id="SSF48452">
    <property type="entry name" value="TPR-like"/>
    <property type="match status" value="1"/>
</dbReference>